<dbReference type="InterPro" id="IPR020845">
    <property type="entry name" value="AMP-binding_CS"/>
</dbReference>
<dbReference type="SUPFAM" id="SSF56801">
    <property type="entry name" value="Acetyl-CoA synthetase-like"/>
    <property type="match status" value="1"/>
</dbReference>
<sequence length="584" mass="61483">MDDTGGEEAVATDEKGVTASWGATLFGNVPRRFLPEPEHLPLLTFGAPTLSYAWSPRPLNACVALLDDTIARLGPDRPAVFAVTASGPVTWTYGELLGRVVRTAAGLARTGVRPGDRVLVRMPDVPETVVVQLAVWRLGGIVVPSSVLEAAGEVTFMANDTEAVAVVCSSAHAGELEKALPATPTVRHVIGWPESVAGGPTLDEIAAGQPEVFEPHPTRPLDASGIYYTGGTTGLPKGCLHTHAAEVALADLNIAARGATDNSVFLTHAPIGHAFGNGEKINFPLRAGGAVVLLDRPGPADMWTALTDLGVTTMAGAATMYRMMLAEPPPHEVTRDLPLVSAVSSGEVLDPPTQGKWAALMSVPLRNAVGMTPMRHLFIDSDIGGTKAAPGLSVGAPLPGYEARLLAPDGGLAPSGEPGRLAVRGPTGITYWINAHPAAAERSRRDVVDGWSLLDDAYFRDDDGWLWFHGRLDDMIVTGGRQVAPIEVERALSSHPAVAEVCVVPAPDSVRGQVVTAVVVVNKTATPGDELAARLQAHVKDSIASYKYPRRIEFVDQLPKDGVGKIQRRRLREQLQAAGPGAAS</sequence>
<dbReference type="PANTHER" id="PTHR43352">
    <property type="entry name" value="ACETYL-COA SYNTHETASE"/>
    <property type="match status" value="1"/>
</dbReference>
<dbReference type="EMBL" id="OBQI01000002">
    <property type="protein sequence ID" value="SOC48557.1"/>
    <property type="molecule type" value="Genomic_DNA"/>
</dbReference>
<reference evidence="5" key="1">
    <citation type="submission" date="2017-08" db="EMBL/GenBank/DDBJ databases">
        <authorList>
            <person name="Varghese N."/>
            <person name="Submissions S."/>
        </authorList>
    </citation>
    <scope>NUCLEOTIDE SEQUENCE [LARGE SCALE GENOMIC DNA]</scope>
    <source>
        <strain evidence="5">DSM 4725</strain>
    </source>
</reference>
<dbReference type="AlphaFoldDB" id="A0A285V3N3"/>
<dbReference type="Proteomes" id="UP000219435">
    <property type="component" value="Unassembled WGS sequence"/>
</dbReference>
<dbReference type="PROSITE" id="PS00455">
    <property type="entry name" value="AMP_BINDING"/>
    <property type="match status" value="1"/>
</dbReference>
<protein>
    <submittedName>
        <fullName evidence="4">2-aminobenzoate-CoA ligase</fullName>
    </submittedName>
</protein>
<evidence type="ECO:0000259" key="3">
    <source>
        <dbReference type="Pfam" id="PF13193"/>
    </source>
</evidence>
<dbReference type="GO" id="GO:0044550">
    <property type="term" value="P:secondary metabolite biosynthetic process"/>
    <property type="evidence" value="ECO:0007669"/>
    <property type="project" value="TreeGrafter"/>
</dbReference>
<accession>A0A285V3N3</accession>
<proteinExistence type="predicted"/>
<evidence type="ECO:0000256" key="1">
    <source>
        <dbReference type="ARBA" id="ARBA00022598"/>
    </source>
</evidence>
<dbReference type="Gene3D" id="3.30.300.30">
    <property type="match status" value="1"/>
</dbReference>
<keyword evidence="1 4" id="KW-0436">Ligase</keyword>
<evidence type="ECO:0000259" key="2">
    <source>
        <dbReference type="Pfam" id="PF00501"/>
    </source>
</evidence>
<dbReference type="Gene3D" id="3.40.50.12780">
    <property type="entry name" value="N-terminal domain of ligase-like"/>
    <property type="match status" value="1"/>
</dbReference>
<dbReference type="InterPro" id="IPR042099">
    <property type="entry name" value="ANL_N_sf"/>
</dbReference>
<gene>
    <name evidence="4" type="ORF">SAMN05660748_1255</name>
</gene>
<dbReference type="GO" id="GO:0016878">
    <property type="term" value="F:acid-thiol ligase activity"/>
    <property type="evidence" value="ECO:0007669"/>
    <property type="project" value="TreeGrafter"/>
</dbReference>
<evidence type="ECO:0000313" key="4">
    <source>
        <dbReference type="EMBL" id="SOC48557.1"/>
    </source>
</evidence>
<dbReference type="InterPro" id="IPR000873">
    <property type="entry name" value="AMP-dep_synth/lig_dom"/>
</dbReference>
<name>A0A285V3N3_9ACTN</name>
<feature type="domain" description="AMP-dependent synthetase/ligase" evidence="2">
    <location>
        <begin position="72"/>
        <end position="427"/>
    </location>
</feature>
<feature type="domain" description="AMP-binding enzyme C-terminal" evidence="3">
    <location>
        <begin position="487"/>
        <end position="565"/>
    </location>
</feature>
<dbReference type="InterPro" id="IPR025110">
    <property type="entry name" value="AMP-bd_C"/>
</dbReference>
<evidence type="ECO:0000313" key="5">
    <source>
        <dbReference type="Proteomes" id="UP000219435"/>
    </source>
</evidence>
<organism evidence="4 5">
    <name type="scientific">Blastococcus aggregatus</name>
    <dbReference type="NCBI Taxonomy" id="38502"/>
    <lineage>
        <taxon>Bacteria</taxon>
        <taxon>Bacillati</taxon>
        <taxon>Actinomycetota</taxon>
        <taxon>Actinomycetes</taxon>
        <taxon>Geodermatophilales</taxon>
        <taxon>Geodermatophilaceae</taxon>
        <taxon>Blastococcus</taxon>
    </lineage>
</organism>
<dbReference type="OrthoDB" id="9803968at2"/>
<dbReference type="Pfam" id="PF13193">
    <property type="entry name" value="AMP-binding_C"/>
    <property type="match status" value="1"/>
</dbReference>
<dbReference type="PANTHER" id="PTHR43352:SF1">
    <property type="entry name" value="ANTHRANILATE--COA LIGASE"/>
    <property type="match status" value="1"/>
</dbReference>
<dbReference type="InterPro" id="IPR045851">
    <property type="entry name" value="AMP-bd_C_sf"/>
</dbReference>
<keyword evidence="5" id="KW-1185">Reference proteome</keyword>
<dbReference type="Pfam" id="PF00501">
    <property type="entry name" value="AMP-binding"/>
    <property type="match status" value="1"/>
</dbReference>
<dbReference type="RefSeq" id="WP_097194203.1">
    <property type="nucleotide sequence ID" value="NZ_OBQI01000002.1"/>
</dbReference>